<accession>A0A226X5A7</accession>
<protein>
    <submittedName>
        <fullName evidence="1">Uncharacterized protein</fullName>
    </submittedName>
</protein>
<organism evidence="1 2">
    <name type="scientific">Caballeronia sordidicola</name>
    <name type="common">Burkholderia sordidicola</name>
    <dbReference type="NCBI Taxonomy" id="196367"/>
    <lineage>
        <taxon>Bacteria</taxon>
        <taxon>Pseudomonadati</taxon>
        <taxon>Pseudomonadota</taxon>
        <taxon>Betaproteobacteria</taxon>
        <taxon>Burkholderiales</taxon>
        <taxon>Burkholderiaceae</taxon>
        <taxon>Caballeronia</taxon>
    </lineage>
</organism>
<gene>
    <name evidence="1" type="ORF">BSU04_10960</name>
</gene>
<proteinExistence type="predicted"/>
<dbReference type="OrthoDB" id="9135205at2"/>
<dbReference type="AlphaFoldDB" id="A0A226X5A7"/>
<comment type="caution">
    <text evidence="1">The sequence shown here is derived from an EMBL/GenBank/DDBJ whole genome shotgun (WGS) entry which is preliminary data.</text>
</comment>
<dbReference type="EMBL" id="MTHB01000057">
    <property type="protein sequence ID" value="OXC78642.1"/>
    <property type="molecule type" value="Genomic_DNA"/>
</dbReference>
<sequence length="93" mass="10931">MQTICPENLKDLADRWTVLINQINRHEPNHYPDELCMYVAMLARRAERLICPDPIEQRDVFNAVHDMVERGKLKPALDKLHDVIDQCLENGRH</sequence>
<dbReference type="Proteomes" id="UP000214720">
    <property type="component" value="Unassembled WGS sequence"/>
</dbReference>
<evidence type="ECO:0000313" key="2">
    <source>
        <dbReference type="Proteomes" id="UP000214720"/>
    </source>
</evidence>
<reference evidence="2" key="1">
    <citation type="submission" date="2017-01" db="EMBL/GenBank/DDBJ databases">
        <title>Genome Analysis of Deinococcus marmoris KOPRI26562.</title>
        <authorList>
            <person name="Kim J.H."/>
            <person name="Oh H.-M."/>
        </authorList>
    </citation>
    <scope>NUCLEOTIDE SEQUENCE [LARGE SCALE GENOMIC DNA]</scope>
    <source>
        <strain evidence="2">PAMC 26633</strain>
    </source>
</reference>
<dbReference type="RefSeq" id="WP_089160537.1">
    <property type="nucleotide sequence ID" value="NZ_MTHB01000057.1"/>
</dbReference>
<name>A0A226X5A7_CABSO</name>
<evidence type="ECO:0000313" key="1">
    <source>
        <dbReference type="EMBL" id="OXC78642.1"/>
    </source>
</evidence>